<dbReference type="Proteomes" id="UP000006906">
    <property type="component" value="Chromosome 3"/>
</dbReference>
<dbReference type="STRING" id="3055.A0A2K3DYK9"/>
<reference evidence="3 4" key="1">
    <citation type="journal article" date="2007" name="Science">
        <title>The Chlamydomonas genome reveals the evolution of key animal and plant functions.</title>
        <authorList>
            <person name="Merchant S.S."/>
            <person name="Prochnik S.E."/>
            <person name="Vallon O."/>
            <person name="Harris E.H."/>
            <person name="Karpowicz S.J."/>
            <person name="Witman G.B."/>
            <person name="Terry A."/>
            <person name="Salamov A."/>
            <person name="Fritz-Laylin L.K."/>
            <person name="Marechal-Drouard L."/>
            <person name="Marshall W.F."/>
            <person name="Qu L.H."/>
            <person name="Nelson D.R."/>
            <person name="Sanderfoot A.A."/>
            <person name="Spalding M.H."/>
            <person name="Kapitonov V.V."/>
            <person name="Ren Q."/>
            <person name="Ferris P."/>
            <person name="Lindquist E."/>
            <person name="Shapiro H."/>
            <person name="Lucas S.M."/>
            <person name="Grimwood J."/>
            <person name="Schmutz J."/>
            <person name="Cardol P."/>
            <person name="Cerutti H."/>
            <person name="Chanfreau G."/>
            <person name="Chen C.L."/>
            <person name="Cognat V."/>
            <person name="Croft M.T."/>
            <person name="Dent R."/>
            <person name="Dutcher S."/>
            <person name="Fernandez E."/>
            <person name="Fukuzawa H."/>
            <person name="Gonzalez-Ballester D."/>
            <person name="Gonzalez-Halphen D."/>
            <person name="Hallmann A."/>
            <person name="Hanikenne M."/>
            <person name="Hippler M."/>
            <person name="Inwood W."/>
            <person name="Jabbari K."/>
            <person name="Kalanon M."/>
            <person name="Kuras R."/>
            <person name="Lefebvre P.A."/>
            <person name="Lemaire S.D."/>
            <person name="Lobanov A.V."/>
            <person name="Lohr M."/>
            <person name="Manuell A."/>
            <person name="Meier I."/>
            <person name="Mets L."/>
            <person name="Mittag M."/>
            <person name="Mittelmeier T."/>
            <person name="Moroney J.V."/>
            <person name="Moseley J."/>
            <person name="Napoli C."/>
            <person name="Nedelcu A.M."/>
            <person name="Niyogi K."/>
            <person name="Novoselov S.V."/>
            <person name="Paulsen I.T."/>
            <person name="Pazour G."/>
            <person name="Purton S."/>
            <person name="Ral J.P."/>
            <person name="Riano-Pachon D.M."/>
            <person name="Riekhof W."/>
            <person name="Rymarquis L."/>
            <person name="Schroda M."/>
            <person name="Stern D."/>
            <person name="Umen J."/>
            <person name="Willows R."/>
            <person name="Wilson N."/>
            <person name="Zimmer S.L."/>
            <person name="Allmer J."/>
            <person name="Balk J."/>
            <person name="Bisova K."/>
            <person name="Chen C.J."/>
            <person name="Elias M."/>
            <person name="Gendler K."/>
            <person name="Hauser C."/>
            <person name="Lamb M.R."/>
            <person name="Ledford H."/>
            <person name="Long J.C."/>
            <person name="Minagawa J."/>
            <person name="Page M.D."/>
            <person name="Pan J."/>
            <person name="Pootakham W."/>
            <person name="Roje S."/>
            <person name="Rose A."/>
            <person name="Stahlberg E."/>
            <person name="Terauchi A.M."/>
            <person name="Yang P."/>
            <person name="Ball S."/>
            <person name="Bowler C."/>
            <person name="Dieckmann C.L."/>
            <person name="Gladyshev V.N."/>
            <person name="Green P."/>
            <person name="Jorgensen R."/>
            <person name="Mayfield S."/>
            <person name="Mueller-Roeber B."/>
            <person name="Rajamani S."/>
            <person name="Sayre R.T."/>
            <person name="Brokstein P."/>
            <person name="Dubchak I."/>
            <person name="Goodstein D."/>
            <person name="Hornick L."/>
            <person name="Huang Y.W."/>
            <person name="Jhaveri J."/>
            <person name="Luo Y."/>
            <person name="Martinez D."/>
            <person name="Ngau W.C."/>
            <person name="Otillar B."/>
            <person name="Poliakov A."/>
            <person name="Porter A."/>
            <person name="Szajkowski L."/>
            <person name="Werner G."/>
            <person name="Zhou K."/>
            <person name="Grigoriev I.V."/>
            <person name="Rokhsar D.S."/>
            <person name="Grossman A.R."/>
        </authorList>
    </citation>
    <scope>NUCLEOTIDE SEQUENCE [LARGE SCALE GENOMIC DNA]</scope>
    <source>
        <strain evidence="4">CC-503</strain>
    </source>
</reference>
<dbReference type="InterPro" id="IPR025714">
    <property type="entry name" value="Methyltranfer_dom"/>
</dbReference>
<dbReference type="OrthoDB" id="206598at2759"/>
<sequence>MPPACDPVFILDNPANNTRRRGNLEQQLGAMVLGRPGEAAAAPALASGSGGNGEQQPVPGSATRSAAPSQWAVGAGSRVSRGTIKRWQVESFAAVLRHLLGGSAHTHGSGPHHTPAATTAAAGGASRPLRVVDFGCGTGTLMLPLAVLFPHCHFTGVEMKPAAVALLQERARAAGLTNVSAVRGMIETYTQQHFDVCLALHACGNATDAALLLAAARRAAYVVSPCCVGKLKFSLAGGSSFSASAFAYTPRMPGDRPHSRTPAAPAPASAPGAAADTSAGCSNGAPGSTVDGSAGAGSAAAVGSQAAAGVTGSSTSAPAAGRCAAGQGTPGTVEPTPPAAPDAAAGGSRHAQSWPEPGPGPGVETGPAGPGPAGPGPAGPGPGFTAAAAAAAVALGELRHPRSSWLRAQLPEPEAHFRILAKVADQNHSGGAGSGDGGGARGTAPAPTADPASAGSTVSLAAMAAAACKAHVELDRNMAACEDGYCTGLFKVLHDDAMAKSDLLVGVPAERGEWAGLAQLLACKPRVAAHAAKDVPA</sequence>
<dbReference type="Gene3D" id="3.40.50.150">
    <property type="entry name" value="Vaccinia Virus protein VP39"/>
    <property type="match status" value="1"/>
</dbReference>
<dbReference type="EMBL" id="CM008964">
    <property type="protein sequence ID" value="PNW85622.1"/>
    <property type="molecule type" value="Genomic_DNA"/>
</dbReference>
<evidence type="ECO:0000313" key="4">
    <source>
        <dbReference type="Proteomes" id="UP000006906"/>
    </source>
</evidence>
<feature type="compositionally biased region" description="Low complexity" evidence="1">
    <location>
        <begin position="442"/>
        <end position="454"/>
    </location>
</feature>
<dbReference type="GeneID" id="66052962"/>
<feature type="region of interest" description="Disordered" evidence="1">
    <location>
        <begin position="41"/>
        <end position="75"/>
    </location>
</feature>
<feature type="compositionally biased region" description="Pro residues" evidence="1">
    <location>
        <begin position="369"/>
        <end position="380"/>
    </location>
</feature>
<feature type="region of interest" description="Disordered" evidence="1">
    <location>
        <begin position="310"/>
        <end position="384"/>
    </location>
</feature>
<evidence type="ECO:0000256" key="1">
    <source>
        <dbReference type="SAM" id="MobiDB-lite"/>
    </source>
</evidence>
<feature type="compositionally biased region" description="Gly residues" evidence="1">
    <location>
        <begin position="430"/>
        <end position="441"/>
    </location>
</feature>
<dbReference type="Gramene" id="PNW85622">
    <property type="protein sequence ID" value="PNW85622"/>
    <property type="gene ID" value="CHLRE_03g195250v5"/>
</dbReference>
<protein>
    <recommendedName>
        <fullName evidence="2">Methyltransferase domain-containing protein</fullName>
    </recommendedName>
</protein>
<feature type="compositionally biased region" description="Low complexity" evidence="1">
    <location>
        <begin position="261"/>
        <end position="280"/>
    </location>
</feature>
<accession>A0A2K3DYK9</accession>
<feature type="region of interest" description="Disordered" evidence="1">
    <location>
        <begin position="426"/>
        <end position="454"/>
    </location>
</feature>
<feature type="compositionally biased region" description="Low complexity" evidence="1">
    <location>
        <begin position="310"/>
        <end position="321"/>
    </location>
</feature>
<dbReference type="KEGG" id="cre:CHLRE_03g195250v5"/>
<feature type="region of interest" description="Disordered" evidence="1">
    <location>
        <begin position="103"/>
        <end position="122"/>
    </location>
</feature>
<dbReference type="Pfam" id="PF13679">
    <property type="entry name" value="Methyltransf_32"/>
    <property type="match status" value="1"/>
</dbReference>
<dbReference type="PANTHER" id="PTHR13369">
    <property type="match status" value="1"/>
</dbReference>
<dbReference type="GO" id="GO:0005737">
    <property type="term" value="C:cytoplasm"/>
    <property type="evidence" value="ECO:0000318"/>
    <property type="project" value="GO_Central"/>
</dbReference>
<gene>
    <name evidence="3" type="ORF">CHLRE_03g195250v5</name>
</gene>
<evidence type="ECO:0000313" key="3">
    <source>
        <dbReference type="EMBL" id="PNW85622.1"/>
    </source>
</evidence>
<name>A0A2K3DYK9_CHLRE</name>
<dbReference type="InParanoid" id="A0A2K3DYK9"/>
<proteinExistence type="predicted"/>
<keyword evidence="4" id="KW-1185">Reference proteome</keyword>
<feature type="domain" description="Methyltransferase" evidence="2">
    <location>
        <begin position="124"/>
        <end position="231"/>
    </location>
</feature>
<dbReference type="CDD" id="cd02440">
    <property type="entry name" value="AdoMet_MTases"/>
    <property type="match status" value="1"/>
</dbReference>
<dbReference type="InterPro" id="IPR029063">
    <property type="entry name" value="SAM-dependent_MTases_sf"/>
</dbReference>
<feature type="region of interest" description="Disordered" evidence="1">
    <location>
        <begin position="251"/>
        <end position="286"/>
    </location>
</feature>
<dbReference type="PANTHER" id="PTHR13369:SF0">
    <property type="entry name" value="GLUTATHIONE S-TRANSFERASE C-TERMINAL DOMAIN-CONTAINING PROTEIN"/>
    <property type="match status" value="1"/>
</dbReference>
<feature type="compositionally biased region" description="Low complexity" evidence="1">
    <location>
        <begin position="111"/>
        <end position="122"/>
    </location>
</feature>
<dbReference type="AlphaFoldDB" id="A0A2K3DYK9"/>
<dbReference type="SUPFAM" id="SSF53335">
    <property type="entry name" value="S-adenosyl-L-methionine-dependent methyltransferases"/>
    <property type="match status" value="1"/>
</dbReference>
<dbReference type="RefSeq" id="XP_042926368.1">
    <property type="nucleotide sequence ID" value="XM_043061239.1"/>
</dbReference>
<organism evidence="3 4">
    <name type="scientific">Chlamydomonas reinhardtii</name>
    <name type="common">Chlamydomonas smithii</name>
    <dbReference type="NCBI Taxonomy" id="3055"/>
    <lineage>
        <taxon>Eukaryota</taxon>
        <taxon>Viridiplantae</taxon>
        <taxon>Chlorophyta</taxon>
        <taxon>core chlorophytes</taxon>
        <taxon>Chlorophyceae</taxon>
        <taxon>CS clade</taxon>
        <taxon>Chlamydomonadales</taxon>
        <taxon>Chlamydomonadaceae</taxon>
        <taxon>Chlamydomonas</taxon>
    </lineage>
</organism>
<evidence type="ECO:0000259" key="2">
    <source>
        <dbReference type="Pfam" id="PF13679"/>
    </source>
</evidence>